<dbReference type="InterPro" id="IPR015590">
    <property type="entry name" value="Aldehyde_DH_dom"/>
</dbReference>
<dbReference type="InterPro" id="IPR016163">
    <property type="entry name" value="Ald_DH_C"/>
</dbReference>
<dbReference type="Gene3D" id="3.40.309.10">
    <property type="entry name" value="Aldehyde Dehydrogenase, Chain A, domain 2"/>
    <property type="match status" value="1"/>
</dbReference>
<feature type="domain" description="Aldehyde dehydrogenase" evidence="3">
    <location>
        <begin position="23"/>
        <end position="232"/>
    </location>
</feature>
<evidence type="ECO:0000259" key="3">
    <source>
        <dbReference type="Pfam" id="PF00171"/>
    </source>
</evidence>
<dbReference type="FunFam" id="3.40.605.10:FF:000026">
    <property type="entry name" value="Aldehyde dehydrogenase, putative"/>
    <property type="match status" value="1"/>
</dbReference>
<accession>A0A8E0RMJ6</accession>
<sequence>VVLLLAHAFFPSSRTSLIVIFVSVNLAVKTANLGLFFNQGQCCCASSRIYVEEGIYDKFVELSADLAKRRVVGDPFDAKTEQGPQVDENQMKTVMSYIASGKKEGAKLCAGGSRVDSPGYFVQPTVFSDVKDEMRISREEIFGPVMQISKFTSMDEVLQRANNSAYGLAAGVITQDLDKAMHAMQGLRAGTVWINCYDQFDAGAPFGGFKSSGIGRELGEYGLEIYTEVKTVTMRVGQKNS</sequence>
<comment type="similarity">
    <text evidence="1">Belongs to the aldehyde dehydrogenase family.</text>
</comment>
<evidence type="ECO:0000313" key="4">
    <source>
        <dbReference type="EMBL" id="KAA0184253.1"/>
    </source>
</evidence>
<dbReference type="Gene3D" id="3.40.605.10">
    <property type="entry name" value="Aldehyde Dehydrogenase, Chain A, domain 1"/>
    <property type="match status" value="1"/>
</dbReference>
<dbReference type="InterPro" id="IPR016161">
    <property type="entry name" value="Ald_DH/histidinol_DH"/>
</dbReference>
<protein>
    <submittedName>
        <fullName evidence="4">Aldehyde dehydrogenase (NAD+)</fullName>
    </submittedName>
</protein>
<reference evidence="4" key="1">
    <citation type="submission" date="2019-05" db="EMBL/GenBank/DDBJ databases">
        <title>Annotation for the trematode Fasciolopsis buski.</title>
        <authorList>
            <person name="Choi Y.-J."/>
        </authorList>
    </citation>
    <scope>NUCLEOTIDE SEQUENCE</scope>
    <source>
        <strain evidence="4">HT</strain>
        <tissue evidence="4">Whole worm</tissue>
    </source>
</reference>
<evidence type="ECO:0000313" key="5">
    <source>
        <dbReference type="Proteomes" id="UP000728185"/>
    </source>
</evidence>
<dbReference type="EMBL" id="LUCM01011228">
    <property type="protein sequence ID" value="KAA0184253.1"/>
    <property type="molecule type" value="Genomic_DNA"/>
</dbReference>
<dbReference type="InterPro" id="IPR016162">
    <property type="entry name" value="Ald_DH_N"/>
</dbReference>
<dbReference type="PROSITE" id="PS00070">
    <property type="entry name" value="ALDEHYDE_DEHYDR_CYS"/>
    <property type="match status" value="1"/>
</dbReference>
<dbReference type="Pfam" id="PF00171">
    <property type="entry name" value="Aldedh"/>
    <property type="match status" value="1"/>
</dbReference>
<dbReference type="SUPFAM" id="SSF53720">
    <property type="entry name" value="ALDH-like"/>
    <property type="match status" value="1"/>
</dbReference>
<dbReference type="Proteomes" id="UP000728185">
    <property type="component" value="Unassembled WGS sequence"/>
</dbReference>
<evidence type="ECO:0000256" key="2">
    <source>
        <dbReference type="ARBA" id="ARBA00023002"/>
    </source>
</evidence>
<dbReference type="AlphaFoldDB" id="A0A8E0RMJ6"/>
<dbReference type="OrthoDB" id="310895at2759"/>
<keyword evidence="2" id="KW-0560">Oxidoreductase</keyword>
<dbReference type="PANTHER" id="PTHR11699">
    <property type="entry name" value="ALDEHYDE DEHYDROGENASE-RELATED"/>
    <property type="match status" value="1"/>
</dbReference>
<gene>
    <name evidence="4" type="ORF">FBUS_04073</name>
</gene>
<feature type="non-terminal residue" evidence="4">
    <location>
        <position position="1"/>
    </location>
</feature>
<dbReference type="FunFam" id="3.40.309.10:FF:000001">
    <property type="entry name" value="Mitochondrial aldehyde dehydrogenase 2"/>
    <property type="match status" value="1"/>
</dbReference>
<organism evidence="4 5">
    <name type="scientific">Fasciolopsis buskii</name>
    <dbReference type="NCBI Taxonomy" id="27845"/>
    <lineage>
        <taxon>Eukaryota</taxon>
        <taxon>Metazoa</taxon>
        <taxon>Spiralia</taxon>
        <taxon>Lophotrochozoa</taxon>
        <taxon>Platyhelminthes</taxon>
        <taxon>Trematoda</taxon>
        <taxon>Digenea</taxon>
        <taxon>Plagiorchiida</taxon>
        <taxon>Echinostomata</taxon>
        <taxon>Echinostomatoidea</taxon>
        <taxon>Fasciolidae</taxon>
        <taxon>Fasciolopsis</taxon>
    </lineage>
</organism>
<dbReference type="GO" id="GO:0016620">
    <property type="term" value="F:oxidoreductase activity, acting on the aldehyde or oxo group of donors, NAD or NADP as acceptor"/>
    <property type="evidence" value="ECO:0007669"/>
    <property type="project" value="InterPro"/>
</dbReference>
<evidence type="ECO:0000256" key="1">
    <source>
        <dbReference type="ARBA" id="ARBA00009986"/>
    </source>
</evidence>
<comment type="caution">
    <text evidence="4">The sequence shown here is derived from an EMBL/GenBank/DDBJ whole genome shotgun (WGS) entry which is preliminary data.</text>
</comment>
<name>A0A8E0RMJ6_9TREM</name>
<keyword evidence="5" id="KW-1185">Reference proteome</keyword>
<dbReference type="InterPro" id="IPR016160">
    <property type="entry name" value="Ald_DH_CS_CYS"/>
</dbReference>
<proteinExistence type="inferred from homology"/>